<dbReference type="InterPro" id="IPR003018">
    <property type="entry name" value="GAF"/>
</dbReference>
<dbReference type="InterPro" id="IPR029016">
    <property type="entry name" value="GAF-like_dom_sf"/>
</dbReference>
<dbReference type="EMBL" id="WBZJ01000003">
    <property type="protein sequence ID" value="KAB3519780.1"/>
    <property type="molecule type" value="Genomic_DNA"/>
</dbReference>
<keyword evidence="1" id="KW-0805">Transcription regulation</keyword>
<dbReference type="PANTHER" id="PTHR44688:SF16">
    <property type="entry name" value="DNA-BINDING TRANSCRIPTIONAL ACTIVATOR DEVR_DOSR"/>
    <property type="match status" value="1"/>
</dbReference>
<feature type="domain" description="HTH luxR-type" evidence="5">
    <location>
        <begin position="232"/>
        <end position="297"/>
    </location>
</feature>
<proteinExistence type="predicted"/>
<evidence type="ECO:0000313" key="6">
    <source>
        <dbReference type="EMBL" id="KAB3519780.1"/>
    </source>
</evidence>
<name>A0ABQ6VC36_9CORY</name>
<dbReference type="Gene3D" id="1.10.10.10">
    <property type="entry name" value="Winged helix-like DNA-binding domain superfamily/Winged helix DNA-binding domain"/>
    <property type="match status" value="1"/>
</dbReference>
<feature type="compositionally biased region" description="Low complexity" evidence="4">
    <location>
        <begin position="160"/>
        <end position="182"/>
    </location>
</feature>
<dbReference type="Proteomes" id="UP000436181">
    <property type="component" value="Unassembled WGS sequence"/>
</dbReference>
<dbReference type="PRINTS" id="PR00038">
    <property type="entry name" value="HTHLUXR"/>
</dbReference>
<accession>A0ABQ6VC36</accession>
<dbReference type="PANTHER" id="PTHR44688">
    <property type="entry name" value="DNA-BINDING TRANSCRIPTIONAL ACTIVATOR DEVR_DOSR"/>
    <property type="match status" value="1"/>
</dbReference>
<dbReference type="InterPro" id="IPR016032">
    <property type="entry name" value="Sig_transdc_resp-reg_C-effctor"/>
</dbReference>
<keyword evidence="3" id="KW-0804">Transcription</keyword>
<sequence>MEQQRHRDDEDAIFSALNSLKNATGIPATMYGAVQTDGKLRINKWVGLRTPALHNLEMNVGVGVGGRVLATRRPVGVSDYTRAKSITHDFDRHIRDEGLHSIVAVPVIVNRDMRGVLYAGVHSKARMGDKVLEEVTMTARCLEQDLAVLDALRRHDGARNSSSAAAANANSATSSAASQAAAPKQNRSMSGAEWEQVRATHSKLRMLANRVEDEALRRDLEVLCDQMVSPVRVKQTTKLSARELDVLACVALGHTNVEAAAEMGIGAETVKSYLRSVMRKLGAHTRYEAVNAARRIGALP</sequence>
<comment type="caution">
    <text evidence="6">The sequence shown here is derived from an EMBL/GenBank/DDBJ whole genome shotgun (WGS) entry which is preliminary data.</text>
</comment>
<gene>
    <name evidence="6" type="ORF">F8377_07575</name>
</gene>
<evidence type="ECO:0000256" key="2">
    <source>
        <dbReference type="ARBA" id="ARBA00023125"/>
    </source>
</evidence>
<dbReference type="InterPro" id="IPR036388">
    <property type="entry name" value="WH-like_DNA-bd_sf"/>
</dbReference>
<dbReference type="Pfam" id="PF01590">
    <property type="entry name" value="GAF"/>
    <property type="match status" value="1"/>
</dbReference>
<feature type="region of interest" description="Disordered" evidence="4">
    <location>
        <begin position="160"/>
        <end position="195"/>
    </location>
</feature>
<evidence type="ECO:0000256" key="1">
    <source>
        <dbReference type="ARBA" id="ARBA00023015"/>
    </source>
</evidence>
<evidence type="ECO:0000256" key="3">
    <source>
        <dbReference type="ARBA" id="ARBA00023163"/>
    </source>
</evidence>
<dbReference type="PROSITE" id="PS50043">
    <property type="entry name" value="HTH_LUXR_2"/>
    <property type="match status" value="1"/>
</dbReference>
<evidence type="ECO:0000313" key="7">
    <source>
        <dbReference type="Proteomes" id="UP000436181"/>
    </source>
</evidence>
<evidence type="ECO:0000256" key="4">
    <source>
        <dbReference type="SAM" id="MobiDB-lite"/>
    </source>
</evidence>
<organism evidence="6 7">
    <name type="scientific">Corynebacterium zhongnanshanii</name>
    <dbReference type="NCBI Taxonomy" id="2768834"/>
    <lineage>
        <taxon>Bacteria</taxon>
        <taxon>Bacillati</taxon>
        <taxon>Actinomycetota</taxon>
        <taxon>Actinomycetes</taxon>
        <taxon>Mycobacteriales</taxon>
        <taxon>Corynebacteriaceae</taxon>
        <taxon>Corynebacterium</taxon>
    </lineage>
</organism>
<protein>
    <submittedName>
        <fullName evidence="6">Helix-turn-helix transcriptional regulator</fullName>
    </submittedName>
</protein>
<dbReference type="InterPro" id="IPR000792">
    <property type="entry name" value="Tscrpt_reg_LuxR_C"/>
</dbReference>
<dbReference type="Gene3D" id="3.30.450.40">
    <property type="match status" value="1"/>
</dbReference>
<dbReference type="Pfam" id="PF00196">
    <property type="entry name" value="GerE"/>
    <property type="match status" value="1"/>
</dbReference>
<dbReference type="SMART" id="SM00421">
    <property type="entry name" value="HTH_LUXR"/>
    <property type="match status" value="1"/>
</dbReference>
<dbReference type="CDD" id="cd06170">
    <property type="entry name" value="LuxR_C_like"/>
    <property type="match status" value="1"/>
</dbReference>
<dbReference type="SUPFAM" id="SSF55781">
    <property type="entry name" value="GAF domain-like"/>
    <property type="match status" value="1"/>
</dbReference>
<keyword evidence="7" id="KW-1185">Reference proteome</keyword>
<keyword evidence="2" id="KW-0238">DNA-binding</keyword>
<dbReference type="RefSeq" id="WP_151844580.1">
    <property type="nucleotide sequence ID" value="NZ_WBZJ01000003.1"/>
</dbReference>
<reference evidence="6 7" key="1">
    <citation type="submission" date="2019-10" db="EMBL/GenBank/DDBJ databases">
        <title>Corynebacterium sp novel species isolated from the respiratory tract of Marmot.</title>
        <authorList>
            <person name="Zhang G."/>
        </authorList>
    </citation>
    <scope>NUCLEOTIDE SEQUENCE [LARGE SCALE GENOMIC DNA]</scope>
    <source>
        <strain evidence="6 7">336</strain>
    </source>
</reference>
<dbReference type="SUPFAM" id="SSF46894">
    <property type="entry name" value="C-terminal effector domain of the bipartite response regulators"/>
    <property type="match status" value="1"/>
</dbReference>
<evidence type="ECO:0000259" key="5">
    <source>
        <dbReference type="PROSITE" id="PS50043"/>
    </source>
</evidence>